<dbReference type="AlphaFoldDB" id="A0A811QGT5"/>
<sequence length="84" mass="9143">MVNADHGGEPSSSLGGEHDVASDNAYFITMNDLVQDLADGSGGDEDGEPAPKDAELFEELINRLDNDDVLFGSPRWLDNFKEMK</sequence>
<evidence type="ECO:0000313" key="2">
    <source>
        <dbReference type="EMBL" id="CAD6255281.1"/>
    </source>
</evidence>
<dbReference type="Proteomes" id="UP000604825">
    <property type="component" value="Unassembled WGS sequence"/>
</dbReference>
<name>A0A811QGT5_9POAL</name>
<gene>
    <name evidence="2" type="ORF">NCGR_LOCUS38875</name>
</gene>
<comment type="caution">
    <text evidence="2">The sequence shown here is derived from an EMBL/GenBank/DDBJ whole genome shotgun (WGS) entry which is preliminary data.</text>
</comment>
<keyword evidence="3" id="KW-1185">Reference proteome</keyword>
<protein>
    <submittedName>
        <fullName evidence="2">Uncharacterized protein</fullName>
    </submittedName>
</protein>
<organism evidence="2 3">
    <name type="scientific">Miscanthus lutarioriparius</name>
    <dbReference type="NCBI Taxonomy" id="422564"/>
    <lineage>
        <taxon>Eukaryota</taxon>
        <taxon>Viridiplantae</taxon>
        <taxon>Streptophyta</taxon>
        <taxon>Embryophyta</taxon>
        <taxon>Tracheophyta</taxon>
        <taxon>Spermatophyta</taxon>
        <taxon>Magnoliopsida</taxon>
        <taxon>Liliopsida</taxon>
        <taxon>Poales</taxon>
        <taxon>Poaceae</taxon>
        <taxon>PACMAD clade</taxon>
        <taxon>Panicoideae</taxon>
        <taxon>Andropogonodae</taxon>
        <taxon>Andropogoneae</taxon>
        <taxon>Saccharinae</taxon>
        <taxon>Miscanthus</taxon>
    </lineage>
</organism>
<feature type="region of interest" description="Disordered" evidence="1">
    <location>
        <begin position="1"/>
        <end position="20"/>
    </location>
</feature>
<reference evidence="2" key="1">
    <citation type="submission" date="2020-10" db="EMBL/GenBank/DDBJ databases">
        <authorList>
            <person name="Han B."/>
            <person name="Lu T."/>
            <person name="Zhao Q."/>
            <person name="Huang X."/>
            <person name="Zhao Y."/>
        </authorList>
    </citation>
    <scope>NUCLEOTIDE SEQUENCE</scope>
</reference>
<accession>A0A811QGT5</accession>
<proteinExistence type="predicted"/>
<evidence type="ECO:0000313" key="3">
    <source>
        <dbReference type="Proteomes" id="UP000604825"/>
    </source>
</evidence>
<dbReference type="EMBL" id="CAJGYO010000009">
    <property type="protein sequence ID" value="CAD6255281.1"/>
    <property type="molecule type" value="Genomic_DNA"/>
</dbReference>
<evidence type="ECO:0000256" key="1">
    <source>
        <dbReference type="SAM" id="MobiDB-lite"/>
    </source>
</evidence>